<reference evidence="2" key="2">
    <citation type="submission" date="2023-06" db="EMBL/GenBank/DDBJ databases">
        <authorList>
            <consortium name="Lawrence Berkeley National Laboratory"/>
            <person name="Mondo S.J."/>
            <person name="Hensen N."/>
            <person name="Bonometti L."/>
            <person name="Westerberg I."/>
            <person name="Brannstrom I.O."/>
            <person name="Guillou S."/>
            <person name="Cros-Aarteil S."/>
            <person name="Calhoun S."/>
            <person name="Haridas S."/>
            <person name="Kuo A."/>
            <person name="Pangilinan J."/>
            <person name="Riley R."/>
            <person name="Labutti K."/>
            <person name="Andreopoulos B."/>
            <person name="Lipzen A."/>
            <person name="Chen C."/>
            <person name="Yanf M."/>
            <person name="Daum C."/>
            <person name="Ng V."/>
            <person name="Clum A."/>
            <person name="Steindorff A."/>
            <person name="Ohm R."/>
            <person name="Martin F."/>
            <person name="Silar P."/>
            <person name="Natvig D."/>
            <person name="Lalanne C."/>
            <person name="Gautier V."/>
            <person name="Ament-Velasquez S.L."/>
            <person name="Kruys A."/>
            <person name="Hutchinson M.I."/>
            <person name="Powell A.J."/>
            <person name="Barry K."/>
            <person name="Miller A.N."/>
            <person name="Grigoriev I.V."/>
            <person name="Debuchy R."/>
            <person name="Gladieux P."/>
            <person name="Thoren M.H."/>
            <person name="Johannesson H."/>
        </authorList>
    </citation>
    <scope>NUCLEOTIDE SEQUENCE</scope>
    <source>
        <strain evidence="2">CBS 626.80</strain>
    </source>
</reference>
<proteinExistence type="predicted"/>
<evidence type="ECO:0000313" key="3">
    <source>
        <dbReference type="Proteomes" id="UP001303222"/>
    </source>
</evidence>
<feature type="region of interest" description="Disordered" evidence="1">
    <location>
        <begin position="321"/>
        <end position="352"/>
    </location>
</feature>
<comment type="caution">
    <text evidence="2">The sequence shown here is derived from an EMBL/GenBank/DDBJ whole genome shotgun (WGS) entry which is preliminary data.</text>
</comment>
<protein>
    <submittedName>
        <fullName evidence="2">Uncharacterized protein</fullName>
    </submittedName>
</protein>
<feature type="compositionally biased region" description="Basic residues" evidence="1">
    <location>
        <begin position="333"/>
        <end position="343"/>
    </location>
</feature>
<dbReference type="AlphaFoldDB" id="A0AAN6NIX9"/>
<organism evidence="2 3">
    <name type="scientific">Pseudoneurospora amorphoporcata</name>
    <dbReference type="NCBI Taxonomy" id="241081"/>
    <lineage>
        <taxon>Eukaryota</taxon>
        <taxon>Fungi</taxon>
        <taxon>Dikarya</taxon>
        <taxon>Ascomycota</taxon>
        <taxon>Pezizomycotina</taxon>
        <taxon>Sordariomycetes</taxon>
        <taxon>Sordariomycetidae</taxon>
        <taxon>Sordariales</taxon>
        <taxon>Sordariaceae</taxon>
        <taxon>Pseudoneurospora</taxon>
    </lineage>
</organism>
<dbReference type="Proteomes" id="UP001303222">
    <property type="component" value="Unassembled WGS sequence"/>
</dbReference>
<evidence type="ECO:0000256" key="1">
    <source>
        <dbReference type="SAM" id="MobiDB-lite"/>
    </source>
</evidence>
<dbReference type="EMBL" id="MU859584">
    <property type="protein sequence ID" value="KAK3946675.1"/>
    <property type="molecule type" value="Genomic_DNA"/>
</dbReference>
<gene>
    <name evidence="2" type="ORF">QBC32DRAFT_374776</name>
</gene>
<sequence length="352" mass="39387">MSFTSTFDWVPRGLTFTDTAQDHDLHIHYGAEHAFSDSDTADPTYQIKTTTPNPSYLTPPFWIKSIVSQHSKSLILLESRNGPQEPGFAAPKDVFYAAVKSLGLKKEQVGRIVGKNGSLTDYFFSGSVSDASLDIAFRWTSKPGCYVIFFGRFTSRVSMGALDTNRMAAVVSHRGLFPSSISKKHDNNDAQNNDVMDHELKFALVNRAEEIQENPLRVFTVLLQECVCHLDEEIHELGVRLEDTPSGAVAQIAKEMAPDICGLKKACNDLLAICEGYSDVAKILSEQLRITSTDTCVHGLRRDAHETKMLVERRLEKLNYIDGNHPQPTTTTGRRRRYGRRQRREATGGNHL</sequence>
<evidence type="ECO:0000313" key="2">
    <source>
        <dbReference type="EMBL" id="KAK3946675.1"/>
    </source>
</evidence>
<reference evidence="2" key="1">
    <citation type="journal article" date="2023" name="Mol. Phylogenet. Evol.">
        <title>Genome-scale phylogeny and comparative genomics of the fungal order Sordariales.</title>
        <authorList>
            <person name="Hensen N."/>
            <person name="Bonometti L."/>
            <person name="Westerberg I."/>
            <person name="Brannstrom I.O."/>
            <person name="Guillou S."/>
            <person name="Cros-Aarteil S."/>
            <person name="Calhoun S."/>
            <person name="Haridas S."/>
            <person name="Kuo A."/>
            <person name="Mondo S."/>
            <person name="Pangilinan J."/>
            <person name="Riley R."/>
            <person name="LaButti K."/>
            <person name="Andreopoulos B."/>
            <person name="Lipzen A."/>
            <person name="Chen C."/>
            <person name="Yan M."/>
            <person name="Daum C."/>
            <person name="Ng V."/>
            <person name="Clum A."/>
            <person name="Steindorff A."/>
            <person name="Ohm R.A."/>
            <person name="Martin F."/>
            <person name="Silar P."/>
            <person name="Natvig D.O."/>
            <person name="Lalanne C."/>
            <person name="Gautier V."/>
            <person name="Ament-Velasquez S.L."/>
            <person name="Kruys A."/>
            <person name="Hutchinson M.I."/>
            <person name="Powell A.J."/>
            <person name="Barry K."/>
            <person name="Miller A.N."/>
            <person name="Grigoriev I.V."/>
            <person name="Debuchy R."/>
            <person name="Gladieux P."/>
            <person name="Hiltunen Thoren M."/>
            <person name="Johannesson H."/>
        </authorList>
    </citation>
    <scope>NUCLEOTIDE SEQUENCE</scope>
    <source>
        <strain evidence="2">CBS 626.80</strain>
    </source>
</reference>
<name>A0AAN6NIX9_9PEZI</name>
<accession>A0AAN6NIX9</accession>
<keyword evidence="3" id="KW-1185">Reference proteome</keyword>